<name>A0A6A6UKD0_9PEZI</name>
<dbReference type="PANTHER" id="PTHR39609:SF1">
    <property type="entry name" value="RFEG"/>
    <property type="match status" value="1"/>
</dbReference>
<evidence type="ECO:0000313" key="3">
    <source>
        <dbReference type="Proteomes" id="UP000799302"/>
    </source>
</evidence>
<evidence type="ECO:0000313" key="2">
    <source>
        <dbReference type="EMBL" id="KAF2672672.1"/>
    </source>
</evidence>
<feature type="region of interest" description="Disordered" evidence="1">
    <location>
        <begin position="85"/>
        <end position="187"/>
    </location>
</feature>
<protein>
    <submittedName>
        <fullName evidence="2">Uncharacterized protein</fullName>
    </submittedName>
</protein>
<dbReference type="Proteomes" id="UP000799302">
    <property type="component" value="Unassembled WGS sequence"/>
</dbReference>
<feature type="compositionally biased region" description="Low complexity" evidence="1">
    <location>
        <begin position="149"/>
        <end position="158"/>
    </location>
</feature>
<dbReference type="PANTHER" id="PTHR39609">
    <property type="entry name" value="RFEG-RELATED"/>
    <property type="match status" value="1"/>
</dbReference>
<feature type="compositionally biased region" description="Basic and acidic residues" evidence="1">
    <location>
        <begin position="85"/>
        <end position="105"/>
    </location>
</feature>
<keyword evidence="3" id="KW-1185">Reference proteome</keyword>
<gene>
    <name evidence="2" type="ORF">BT63DRAFT_133340</name>
</gene>
<sequence>MAYSGMPAHPNVPSSGAPDFRWWVPAAGISRQVIQSEIQRYLGVDALVRPGKGGNNQTTDGYYISAYRNLTSAMLEDLKKETLRVQKEKDAGSRYQDPPHHDPRHSGLGPTPPLAHTGSAYPPPGQVPTLYGGQESYPPPRSSGGLPGSGYPAAGYPSNVDPRDQYYQGQGQQPTYGGPGQPNVSPNSQHTWIWLSIAASLRISPACLSQ</sequence>
<dbReference type="EMBL" id="MU004231">
    <property type="protein sequence ID" value="KAF2672672.1"/>
    <property type="molecule type" value="Genomic_DNA"/>
</dbReference>
<evidence type="ECO:0000256" key="1">
    <source>
        <dbReference type="SAM" id="MobiDB-lite"/>
    </source>
</evidence>
<reference evidence="2" key="1">
    <citation type="journal article" date="2020" name="Stud. Mycol.">
        <title>101 Dothideomycetes genomes: a test case for predicting lifestyles and emergence of pathogens.</title>
        <authorList>
            <person name="Haridas S."/>
            <person name="Albert R."/>
            <person name="Binder M."/>
            <person name="Bloem J."/>
            <person name="Labutti K."/>
            <person name="Salamov A."/>
            <person name="Andreopoulos B."/>
            <person name="Baker S."/>
            <person name="Barry K."/>
            <person name="Bills G."/>
            <person name="Bluhm B."/>
            <person name="Cannon C."/>
            <person name="Castanera R."/>
            <person name="Culley D."/>
            <person name="Daum C."/>
            <person name="Ezra D."/>
            <person name="Gonzalez J."/>
            <person name="Henrissat B."/>
            <person name="Kuo A."/>
            <person name="Liang C."/>
            <person name="Lipzen A."/>
            <person name="Lutzoni F."/>
            <person name="Magnuson J."/>
            <person name="Mondo S."/>
            <person name="Nolan M."/>
            <person name="Ohm R."/>
            <person name="Pangilinan J."/>
            <person name="Park H.-J."/>
            <person name="Ramirez L."/>
            <person name="Alfaro M."/>
            <person name="Sun H."/>
            <person name="Tritt A."/>
            <person name="Yoshinaga Y."/>
            <person name="Zwiers L.-H."/>
            <person name="Turgeon B."/>
            <person name="Goodwin S."/>
            <person name="Spatafora J."/>
            <person name="Crous P."/>
            <person name="Grigoriev I."/>
        </authorList>
    </citation>
    <scope>NUCLEOTIDE SEQUENCE</scope>
    <source>
        <strain evidence="2">CBS 115976</strain>
    </source>
</reference>
<proteinExistence type="predicted"/>
<organism evidence="2 3">
    <name type="scientific">Microthyrium microscopicum</name>
    <dbReference type="NCBI Taxonomy" id="703497"/>
    <lineage>
        <taxon>Eukaryota</taxon>
        <taxon>Fungi</taxon>
        <taxon>Dikarya</taxon>
        <taxon>Ascomycota</taxon>
        <taxon>Pezizomycotina</taxon>
        <taxon>Dothideomycetes</taxon>
        <taxon>Dothideomycetes incertae sedis</taxon>
        <taxon>Microthyriales</taxon>
        <taxon>Microthyriaceae</taxon>
        <taxon>Microthyrium</taxon>
    </lineage>
</organism>
<accession>A0A6A6UKD0</accession>
<feature type="compositionally biased region" description="Low complexity" evidence="1">
    <location>
        <begin position="165"/>
        <end position="176"/>
    </location>
</feature>
<dbReference type="OrthoDB" id="4146887at2759"/>
<dbReference type="AlphaFoldDB" id="A0A6A6UKD0"/>